<dbReference type="EMBL" id="VGIR01000024">
    <property type="protein sequence ID" value="MBM3331290.1"/>
    <property type="molecule type" value="Genomic_DNA"/>
</dbReference>
<dbReference type="SUPFAM" id="SSF160527">
    <property type="entry name" value="V-type ATPase subunit E-like"/>
    <property type="match status" value="1"/>
</dbReference>
<evidence type="ECO:0000313" key="1">
    <source>
        <dbReference type="EMBL" id="MBM3331290.1"/>
    </source>
</evidence>
<dbReference type="Proteomes" id="UP000779900">
    <property type="component" value="Unassembled WGS sequence"/>
</dbReference>
<comment type="caution">
    <text evidence="1">The sequence shown here is derived from an EMBL/GenBank/DDBJ whole genome shotgun (WGS) entry which is preliminary data.</text>
</comment>
<evidence type="ECO:0000313" key="2">
    <source>
        <dbReference type="Proteomes" id="UP000779900"/>
    </source>
</evidence>
<proteinExistence type="predicted"/>
<sequence>MGTNELVEKILADGRTRAAAIADESSQAVVATRKRSAAEVAVIECDCAERSQRDCEAMLERARGRARLEQRSAALGARWQVLDLVVRRAQEKVLADPGYAGSVIRLVKQHAGPESVVSLSEADTRSFGTRLEAKIGEPVCIAGGVMIRTGKEELNFSLAGALSALRDELARDLSQILFEN</sequence>
<reference evidence="1" key="1">
    <citation type="submission" date="2019-03" db="EMBL/GenBank/DDBJ databases">
        <title>Lake Tanganyika Metagenome-Assembled Genomes (MAGs).</title>
        <authorList>
            <person name="Tran P."/>
        </authorList>
    </citation>
    <scope>NUCLEOTIDE SEQUENCE</scope>
    <source>
        <strain evidence="1">K_DeepCast_150m_m2_040</strain>
    </source>
</reference>
<dbReference type="AlphaFoldDB" id="A0A938BR51"/>
<gene>
    <name evidence="1" type="ORF">FJY68_05470</name>
</gene>
<protein>
    <recommendedName>
        <fullName evidence="3">V-type proton ATPase subunit E</fullName>
    </recommendedName>
</protein>
<accession>A0A938BR51</accession>
<evidence type="ECO:0008006" key="3">
    <source>
        <dbReference type="Google" id="ProtNLM"/>
    </source>
</evidence>
<organism evidence="1 2">
    <name type="scientific">candidate division WOR-3 bacterium</name>
    <dbReference type="NCBI Taxonomy" id="2052148"/>
    <lineage>
        <taxon>Bacteria</taxon>
        <taxon>Bacteria division WOR-3</taxon>
    </lineage>
</organism>
<name>A0A938BR51_UNCW3</name>